<dbReference type="EMBL" id="ML986494">
    <property type="protein sequence ID" value="KAF2276164.1"/>
    <property type="molecule type" value="Genomic_DNA"/>
</dbReference>
<dbReference type="RefSeq" id="XP_033653703.1">
    <property type="nucleotide sequence ID" value="XM_033798420.1"/>
</dbReference>
<evidence type="ECO:0000313" key="4">
    <source>
        <dbReference type="Proteomes" id="UP000800097"/>
    </source>
</evidence>
<gene>
    <name evidence="3" type="ORF">EI97DRAFT_433573</name>
</gene>
<organism evidence="3 4">
    <name type="scientific">Westerdykella ornata</name>
    <dbReference type="NCBI Taxonomy" id="318751"/>
    <lineage>
        <taxon>Eukaryota</taxon>
        <taxon>Fungi</taxon>
        <taxon>Dikarya</taxon>
        <taxon>Ascomycota</taxon>
        <taxon>Pezizomycotina</taxon>
        <taxon>Dothideomycetes</taxon>
        <taxon>Pleosporomycetidae</taxon>
        <taxon>Pleosporales</taxon>
        <taxon>Sporormiaceae</taxon>
        <taxon>Westerdykella</taxon>
    </lineage>
</organism>
<protein>
    <submittedName>
        <fullName evidence="3">Uncharacterized protein</fullName>
    </submittedName>
</protein>
<feature type="domain" description="DUF2264" evidence="1">
    <location>
        <begin position="16"/>
        <end position="374"/>
    </location>
</feature>
<evidence type="ECO:0000259" key="2">
    <source>
        <dbReference type="Pfam" id="PF20938"/>
    </source>
</evidence>
<dbReference type="PANTHER" id="PTHR35339">
    <property type="entry name" value="LINALOOL DEHYDRATASE_ISOMERASE DOMAIN-CONTAINING PROTEIN"/>
    <property type="match status" value="1"/>
</dbReference>
<proteinExistence type="predicted"/>
<dbReference type="InterPro" id="IPR049349">
    <property type="entry name" value="DUF2264_N"/>
</dbReference>
<reference evidence="3" key="1">
    <citation type="journal article" date="2020" name="Stud. Mycol.">
        <title>101 Dothideomycetes genomes: a test case for predicting lifestyles and emergence of pathogens.</title>
        <authorList>
            <person name="Haridas S."/>
            <person name="Albert R."/>
            <person name="Binder M."/>
            <person name="Bloem J."/>
            <person name="Labutti K."/>
            <person name="Salamov A."/>
            <person name="Andreopoulos B."/>
            <person name="Baker S."/>
            <person name="Barry K."/>
            <person name="Bills G."/>
            <person name="Bluhm B."/>
            <person name="Cannon C."/>
            <person name="Castanera R."/>
            <person name="Culley D."/>
            <person name="Daum C."/>
            <person name="Ezra D."/>
            <person name="Gonzalez J."/>
            <person name="Henrissat B."/>
            <person name="Kuo A."/>
            <person name="Liang C."/>
            <person name="Lipzen A."/>
            <person name="Lutzoni F."/>
            <person name="Magnuson J."/>
            <person name="Mondo S."/>
            <person name="Nolan M."/>
            <person name="Ohm R."/>
            <person name="Pangilinan J."/>
            <person name="Park H.-J."/>
            <person name="Ramirez L."/>
            <person name="Alfaro M."/>
            <person name="Sun H."/>
            <person name="Tritt A."/>
            <person name="Yoshinaga Y."/>
            <person name="Zwiers L.-H."/>
            <person name="Turgeon B."/>
            <person name="Goodwin S."/>
            <person name="Spatafora J."/>
            <person name="Crous P."/>
            <person name="Grigoriev I."/>
        </authorList>
    </citation>
    <scope>NUCLEOTIDE SEQUENCE</scope>
    <source>
        <strain evidence="3">CBS 379.55</strain>
    </source>
</reference>
<accession>A0A6A6JIW0</accession>
<feature type="domain" description="DUF2264" evidence="2">
    <location>
        <begin position="385"/>
        <end position="678"/>
    </location>
</feature>
<sequence>MSPLKGFSDSAFSNYSDFKTACVALLRSLKPYQSRGGARIRLPLVTGTHFDDIAAQLEGYARPLWAVAALLHGGGLTEDEKTEIIEPYVQGLANGTDPNHAEYWGPVVVRDQRMVEMEIISFALLVAPEAMYKKQTPAAQRNIANWLGTINGKDFPITNWLWFRVMTNLALVKVCGMPYDDLKPSMASDLDQMEQFYLGEGWSADGKWDENGRQADYYSGSFAIQFSQLLYVKMAEDLDPARCARFRERAAAFANAFWLYFDSNGAAIPFGRSLTYRFAFAGFWSAVAFAGVELPAPLHDWGVVKGLLLRHFRWWSDKSDMFNIDGTLTIGFTYPNMYMSEDYNSPQSPYWAMKSFVALGLPQSHPFWTAEEKSLPQSNSGPATLIKPPMHILCDSGTHHFLLSAGQFCPWPLKATEAKYGKYAYSSHFGFSVPTGASVLAQIAPDSTLALSKDQGDTWRVPWKVHRYGFGKAFFINSKTGLREETPTLRSLWKPWRDAEIEVDTMLIAPCRRWKDWHVRIHKITNNATSGPAILATEGGFAIQGRGAKAGGVLPTIGDESNLCSHTASGILEGTLQSVDGALVCSNAGTSGVKPLALPPDHQNSVGDTNCEILKPDANTNLIWQRTLIPTVRRAIEPLSSGQTATFATAVFAIGRASGFERAYDELNIGAKWADVPVVFHAGDEVEGVGEYISFDWNSYSWQ</sequence>
<dbReference type="Pfam" id="PF20938">
    <property type="entry name" value="DUF2264_C"/>
    <property type="match status" value="1"/>
</dbReference>
<dbReference type="PANTHER" id="PTHR35339:SF2">
    <property type="entry name" value="DUF2264 DOMAIN-CONTAINING PROTEIN-RELATED"/>
    <property type="match status" value="1"/>
</dbReference>
<dbReference type="InterPro" id="IPR049237">
    <property type="entry name" value="DUF2264_C"/>
</dbReference>
<name>A0A6A6JIW0_WESOR</name>
<evidence type="ECO:0000259" key="1">
    <source>
        <dbReference type="Pfam" id="PF10022"/>
    </source>
</evidence>
<dbReference type="Pfam" id="PF10022">
    <property type="entry name" value="DUF2264"/>
    <property type="match status" value="1"/>
</dbReference>
<dbReference type="InterPro" id="IPR016624">
    <property type="entry name" value="UCP014753"/>
</dbReference>
<keyword evidence="4" id="KW-1185">Reference proteome</keyword>
<dbReference type="OrthoDB" id="5150166at2759"/>
<dbReference type="Proteomes" id="UP000800097">
    <property type="component" value="Unassembled WGS sequence"/>
</dbReference>
<dbReference type="GeneID" id="54551595"/>
<evidence type="ECO:0000313" key="3">
    <source>
        <dbReference type="EMBL" id="KAF2276164.1"/>
    </source>
</evidence>
<dbReference type="PIRSF" id="PIRSF014753">
    <property type="entry name" value="UCP014753"/>
    <property type="match status" value="1"/>
</dbReference>
<dbReference type="AlphaFoldDB" id="A0A6A6JIW0"/>